<evidence type="ECO:0000313" key="2">
    <source>
        <dbReference type="EMBL" id="THH04085.1"/>
    </source>
</evidence>
<gene>
    <name evidence="1" type="primary">SUS1</name>
    <name evidence="2" type="ORF">EW145_g5784</name>
</gene>
<dbReference type="GO" id="GO:0000932">
    <property type="term" value="C:P-body"/>
    <property type="evidence" value="ECO:0007669"/>
    <property type="project" value="UniProtKB-SubCell"/>
</dbReference>
<dbReference type="Proteomes" id="UP000308199">
    <property type="component" value="Unassembled WGS sequence"/>
</dbReference>
<dbReference type="GO" id="GO:0070390">
    <property type="term" value="C:transcription export complex 2"/>
    <property type="evidence" value="ECO:0007669"/>
    <property type="project" value="UniProtKB-UniRule"/>
</dbReference>
<dbReference type="InterPro" id="IPR018783">
    <property type="entry name" value="TF_ENY2"/>
</dbReference>
<keyword evidence="1" id="KW-0010">Activator</keyword>
<dbReference type="GO" id="GO:0006406">
    <property type="term" value="P:mRNA export from nucleus"/>
    <property type="evidence" value="ECO:0007669"/>
    <property type="project" value="UniProtKB-UniRule"/>
</dbReference>
<keyword evidence="3" id="KW-1185">Reference proteome</keyword>
<dbReference type="GO" id="GO:0005643">
    <property type="term" value="C:nuclear pore"/>
    <property type="evidence" value="ECO:0007669"/>
    <property type="project" value="UniProtKB-UniRule"/>
</dbReference>
<dbReference type="GO" id="GO:0006325">
    <property type="term" value="P:chromatin organization"/>
    <property type="evidence" value="ECO:0007669"/>
    <property type="project" value="UniProtKB-KW"/>
</dbReference>
<dbReference type="AlphaFoldDB" id="A0A4S4KZ26"/>
<dbReference type="InterPro" id="IPR038212">
    <property type="entry name" value="TF_EnY2_sf"/>
</dbReference>
<name>A0A4S4KZ26_9AGAM</name>
<comment type="subcellular location">
    <subcellularLocation>
        <location evidence="1">Nucleus</location>
        <location evidence="1">Nucleoplasm</location>
    </subcellularLocation>
    <subcellularLocation>
        <location evidence="1">Cytoplasm</location>
        <location evidence="1">P-body</location>
    </subcellularLocation>
</comment>
<reference evidence="2 3" key="1">
    <citation type="submission" date="2019-02" db="EMBL/GenBank/DDBJ databases">
        <title>Genome sequencing of the rare red list fungi Phellinidium pouzarii.</title>
        <authorList>
            <person name="Buettner E."/>
            <person name="Kellner H."/>
        </authorList>
    </citation>
    <scope>NUCLEOTIDE SEQUENCE [LARGE SCALE GENOMIC DNA]</scope>
    <source>
        <strain evidence="2 3">DSM 108285</strain>
    </source>
</reference>
<keyword evidence="1" id="KW-0539">Nucleus</keyword>
<keyword evidence="1" id="KW-0813">Transport</keyword>
<keyword evidence="1" id="KW-0811">Translocation</keyword>
<organism evidence="2 3">
    <name type="scientific">Phellinidium pouzarii</name>
    <dbReference type="NCBI Taxonomy" id="167371"/>
    <lineage>
        <taxon>Eukaryota</taxon>
        <taxon>Fungi</taxon>
        <taxon>Dikarya</taxon>
        <taxon>Basidiomycota</taxon>
        <taxon>Agaricomycotina</taxon>
        <taxon>Agaricomycetes</taxon>
        <taxon>Hymenochaetales</taxon>
        <taxon>Hymenochaetaceae</taxon>
        <taxon>Phellinidium</taxon>
    </lineage>
</organism>
<keyword evidence="1" id="KW-0805">Transcription regulation</keyword>
<sequence>MWKSIDDSATDMAADSTYGQIHRRMVDSGEWDTVFSALVARLNESGWIDELKHSAKAQARGGVQFRDLLAVLQDQGMSSVPLAVKQEISNMIRNFVDKQFE</sequence>
<dbReference type="GO" id="GO:0006368">
    <property type="term" value="P:transcription elongation by RNA polymerase II"/>
    <property type="evidence" value="ECO:0007669"/>
    <property type="project" value="UniProtKB-UniRule"/>
</dbReference>
<keyword evidence="1" id="KW-0804">Transcription</keyword>
<dbReference type="GO" id="GO:0003713">
    <property type="term" value="F:transcription coactivator activity"/>
    <property type="evidence" value="ECO:0007669"/>
    <property type="project" value="UniProtKB-UniRule"/>
</dbReference>
<keyword evidence="1" id="KW-0963">Cytoplasm</keyword>
<dbReference type="EMBL" id="SGPK01000378">
    <property type="protein sequence ID" value="THH04085.1"/>
    <property type="molecule type" value="Genomic_DNA"/>
</dbReference>
<dbReference type="GO" id="GO:0005654">
    <property type="term" value="C:nucleoplasm"/>
    <property type="evidence" value="ECO:0007669"/>
    <property type="project" value="UniProtKB-SubCell"/>
</dbReference>
<evidence type="ECO:0000256" key="1">
    <source>
        <dbReference type="HAMAP-Rule" id="MF_03046"/>
    </source>
</evidence>
<dbReference type="GO" id="GO:0000124">
    <property type="term" value="C:SAGA complex"/>
    <property type="evidence" value="ECO:0007669"/>
    <property type="project" value="UniProtKB-UniRule"/>
</dbReference>
<comment type="subunit">
    <text evidence="1">Component of the nuclear pore complex (NPC)-associated TREX-2 complex (transcription and export complex 2), composed of at least SUS1, SAC3, THP1, SEM1, and CDC31. TREX-2 contains 2 SUS1 chains. The TREX-2 complex interacts with the nucleoporin NUP1. Component of the 1.8 MDa SAGA transcription coactivator-HAT complex. SAGA is built of 5 distinct domains with specialized functions. Within the SAGA complex, SUS1, SGF11, SGF73 and UBP8 form an additional subcomplex of SAGA called the DUB module (deubiquitination module). Interacts directly with THP1, SAC3, SGF11, and with the RNA polymerase II.</text>
</comment>
<evidence type="ECO:0000313" key="3">
    <source>
        <dbReference type="Proteomes" id="UP000308199"/>
    </source>
</evidence>
<comment type="caution">
    <text evidence="2">The sequence shown here is derived from an EMBL/GenBank/DDBJ whole genome shotgun (WGS) entry which is preliminary data.</text>
</comment>
<dbReference type="GO" id="GO:0071819">
    <property type="term" value="C:DUBm complex"/>
    <property type="evidence" value="ECO:0007669"/>
    <property type="project" value="UniProtKB-UniRule"/>
</dbReference>
<keyword evidence="1" id="KW-0156">Chromatin regulator</keyword>
<proteinExistence type="inferred from homology"/>
<protein>
    <recommendedName>
        <fullName evidence="1">Transcription and mRNA export factor SUS1</fullName>
    </recommendedName>
</protein>
<dbReference type="Gene3D" id="1.10.246.140">
    <property type="match status" value="1"/>
</dbReference>
<keyword evidence="1" id="KW-0653">Protein transport</keyword>
<comment type="function">
    <text evidence="1">Involved in mRNA export coupled transcription activation by association with both the TREX-2 and the SAGA complexes. At the promoters, SAGA is required for recruitment of the basal transcription machinery. It influences RNA polymerase II transcriptional activity through different activities such as TBP interaction and promoter selectivity, interaction with transcription activators, and chromatin modification through histone acetylation and deubiquitination. Within the SAGA complex, participates to a subcomplex required for deubiquitination of H2B and for the maintenance of steady-state H3 methylation levels. The TREX-2 complex functions in docking export-competent ribonucleoprotein particles (mRNPs) to the nuclear entrance of the nuclear pore complex (nuclear basket). TREX-2 participates in mRNA export and accurate chromatin positioning in the nucleus by tethering genes to the nuclear periphery. May also be involved in cytoplasmic mRNA decay by interaction with components of P-bodies.</text>
</comment>
<keyword evidence="1" id="KW-0509">mRNA transport</keyword>
<comment type="similarity">
    <text evidence="1">Belongs to the ENY2 family.</text>
</comment>
<accession>A0A4S4KZ26</accession>
<dbReference type="GO" id="GO:0015031">
    <property type="term" value="P:protein transport"/>
    <property type="evidence" value="ECO:0007669"/>
    <property type="project" value="UniProtKB-KW"/>
</dbReference>
<dbReference type="PANTHER" id="PTHR12514">
    <property type="entry name" value="ENHANCER OF YELLOW 2 TRANSCRIPTION FACTOR"/>
    <property type="match status" value="1"/>
</dbReference>
<dbReference type="Pfam" id="PF10163">
    <property type="entry name" value="EnY2"/>
    <property type="match status" value="1"/>
</dbReference>
<dbReference type="OrthoDB" id="6221744at2759"/>
<dbReference type="HAMAP" id="MF_03046">
    <property type="entry name" value="ENY2_Sus1"/>
    <property type="match status" value="1"/>
</dbReference>